<dbReference type="PANTHER" id="PTHR35273:SF2">
    <property type="entry name" value="ALPHA-GALACTOSIDASE"/>
    <property type="match status" value="1"/>
</dbReference>
<accession>A0A8S3Q807</accession>
<dbReference type="InterPro" id="IPR013785">
    <property type="entry name" value="Aldolase_TIM"/>
</dbReference>
<name>A0A8S3Q807_MYTED</name>
<organism evidence="2 3">
    <name type="scientific">Mytilus edulis</name>
    <name type="common">Blue mussel</name>
    <dbReference type="NCBI Taxonomy" id="6550"/>
    <lineage>
        <taxon>Eukaryota</taxon>
        <taxon>Metazoa</taxon>
        <taxon>Spiralia</taxon>
        <taxon>Lophotrochozoa</taxon>
        <taxon>Mollusca</taxon>
        <taxon>Bivalvia</taxon>
        <taxon>Autobranchia</taxon>
        <taxon>Pteriomorphia</taxon>
        <taxon>Mytilida</taxon>
        <taxon>Mytiloidea</taxon>
        <taxon>Mytilidae</taxon>
        <taxon>Mytilinae</taxon>
        <taxon>Mytilus</taxon>
    </lineage>
</organism>
<dbReference type="InterPro" id="IPR017853">
    <property type="entry name" value="GH"/>
</dbReference>
<evidence type="ECO:0000313" key="3">
    <source>
        <dbReference type="Proteomes" id="UP000683360"/>
    </source>
</evidence>
<feature type="domain" description="Glycoside-hydrolase family GH114 TIM-barrel" evidence="1">
    <location>
        <begin position="4"/>
        <end position="226"/>
    </location>
</feature>
<protein>
    <recommendedName>
        <fullName evidence="1">Glycoside-hydrolase family GH114 TIM-barrel domain-containing protein</fullName>
    </recommendedName>
</protein>
<dbReference type="EMBL" id="CAJPWZ010000380">
    <property type="protein sequence ID" value="CAG2192177.1"/>
    <property type="molecule type" value="Genomic_DNA"/>
</dbReference>
<dbReference type="Proteomes" id="UP000683360">
    <property type="component" value="Unassembled WGS sequence"/>
</dbReference>
<keyword evidence="3" id="KW-1185">Reference proteome</keyword>
<dbReference type="AlphaFoldDB" id="A0A8S3Q807"/>
<dbReference type="Gene3D" id="3.20.20.70">
    <property type="entry name" value="Aldolase class I"/>
    <property type="match status" value="1"/>
</dbReference>
<dbReference type="InterPro" id="IPR004352">
    <property type="entry name" value="GH114_TIM-barrel"/>
</dbReference>
<comment type="caution">
    <text evidence="2">The sequence shown here is derived from an EMBL/GenBank/DDBJ whole genome shotgun (WGS) entry which is preliminary data.</text>
</comment>
<evidence type="ECO:0000259" key="1">
    <source>
        <dbReference type="Pfam" id="PF03537"/>
    </source>
</evidence>
<dbReference type="SUPFAM" id="SSF51445">
    <property type="entry name" value="(Trans)glycosidases"/>
    <property type="match status" value="1"/>
</dbReference>
<sequence>MSWNDVIAEHNINTDVHGDMFVVDLYDVHTSIIEDLHRKGKKVICYFSAGTKEDWRNDAAKFPSDGLGVPNKDWPGETWVDIRNIHVRHIMRDRIAYAKSRLCDGVDPDNVDGYSQNQAGLHLTPDDQLDFNRYLATEAHGNGLAVGLKNDVSQLNDLVGDFDFAINESCMDFNECNRYKPFFDARKPVFHIQYVSSTTAGHQKQHEICSSSKRPHDMNTIIKHGTVNWKIAC</sequence>
<evidence type="ECO:0000313" key="2">
    <source>
        <dbReference type="EMBL" id="CAG2192177.1"/>
    </source>
</evidence>
<reference evidence="2" key="1">
    <citation type="submission" date="2021-03" db="EMBL/GenBank/DDBJ databases">
        <authorList>
            <person name="Bekaert M."/>
        </authorList>
    </citation>
    <scope>NUCLEOTIDE SEQUENCE</scope>
</reference>
<dbReference type="PANTHER" id="PTHR35273">
    <property type="entry name" value="ALPHA-1,4 POLYGALACTOSAMINIDASE, PUTATIVE (AFU_ORTHOLOGUE AFUA_3G07890)-RELATED"/>
    <property type="match status" value="1"/>
</dbReference>
<gene>
    <name evidence="2" type="ORF">MEDL_7362</name>
</gene>
<dbReference type="OrthoDB" id="2108802at2759"/>
<proteinExistence type="predicted"/>
<dbReference type="Pfam" id="PF03537">
    <property type="entry name" value="Glyco_hydro_114"/>
    <property type="match status" value="1"/>
</dbReference>